<organism evidence="1 2">
    <name type="scientific">Mesorhizobium muleiense</name>
    <dbReference type="NCBI Taxonomy" id="1004279"/>
    <lineage>
        <taxon>Bacteria</taxon>
        <taxon>Pseudomonadati</taxon>
        <taxon>Pseudomonadota</taxon>
        <taxon>Alphaproteobacteria</taxon>
        <taxon>Hyphomicrobiales</taxon>
        <taxon>Phyllobacteriaceae</taxon>
        <taxon>Mesorhizobium</taxon>
    </lineage>
</organism>
<evidence type="ECO:0000313" key="1">
    <source>
        <dbReference type="EMBL" id="SDK81023.1"/>
    </source>
</evidence>
<dbReference type="Proteomes" id="UP000198894">
    <property type="component" value="Unassembled WGS sequence"/>
</dbReference>
<keyword evidence="2" id="KW-1185">Reference proteome</keyword>
<accession>A0A1G9EY57</accession>
<protein>
    <submittedName>
        <fullName evidence="1">Oligopeptide transport system substrate-binding protein</fullName>
    </submittedName>
</protein>
<dbReference type="AlphaFoldDB" id="A0A1G9EY57"/>
<gene>
    <name evidence="1" type="ORF">SAMN05428953_12120</name>
</gene>
<dbReference type="EMBL" id="FNEE01000021">
    <property type="protein sequence ID" value="SDK81023.1"/>
    <property type="molecule type" value="Genomic_DNA"/>
</dbReference>
<reference evidence="2" key="1">
    <citation type="submission" date="2016-10" db="EMBL/GenBank/DDBJ databases">
        <authorList>
            <person name="Varghese N."/>
            <person name="Submissions S."/>
        </authorList>
    </citation>
    <scope>NUCLEOTIDE SEQUENCE [LARGE SCALE GENOMIC DNA]</scope>
    <source>
        <strain evidence="2">CGMCC 1.11022</strain>
    </source>
</reference>
<proteinExistence type="predicted"/>
<evidence type="ECO:0000313" key="2">
    <source>
        <dbReference type="Proteomes" id="UP000198894"/>
    </source>
</evidence>
<name>A0A1G9EY57_9HYPH</name>
<sequence length="31" mass="3546">MKSARMGGVDNLYIDPVHVFSYNNLYAKDVQ</sequence>